<organism evidence="1 2">
    <name type="scientific">Aliisedimentitalea scapharcae</name>
    <dbReference type="NCBI Taxonomy" id="1524259"/>
    <lineage>
        <taxon>Bacteria</taxon>
        <taxon>Pseudomonadati</taxon>
        <taxon>Pseudomonadota</taxon>
        <taxon>Alphaproteobacteria</taxon>
        <taxon>Rhodobacterales</taxon>
        <taxon>Roseobacteraceae</taxon>
        <taxon>Aliisedimentitalea</taxon>
    </lineage>
</organism>
<accession>A0ABZ2XUE0</accession>
<dbReference type="Proteomes" id="UP001623232">
    <property type="component" value="Chromosome"/>
</dbReference>
<gene>
    <name evidence="1" type="ORF">QEZ52_17160</name>
</gene>
<evidence type="ECO:0008006" key="3">
    <source>
        <dbReference type="Google" id="ProtNLM"/>
    </source>
</evidence>
<dbReference type="EMBL" id="CP123584">
    <property type="protein sequence ID" value="WZK88311.1"/>
    <property type="molecule type" value="Genomic_DNA"/>
</dbReference>
<keyword evidence="2" id="KW-1185">Reference proteome</keyword>
<evidence type="ECO:0000313" key="2">
    <source>
        <dbReference type="Proteomes" id="UP001623232"/>
    </source>
</evidence>
<reference evidence="1 2" key="1">
    <citation type="submission" date="2023-04" db="EMBL/GenBank/DDBJ databases">
        <title>Complete genome sequence of Alisedimentitalea scapharcae.</title>
        <authorList>
            <person name="Rong J.-C."/>
            <person name="Yi M.-L."/>
            <person name="Zhao Q."/>
        </authorList>
    </citation>
    <scope>NUCLEOTIDE SEQUENCE [LARGE SCALE GENOMIC DNA]</scope>
    <source>
        <strain evidence="1 2">KCTC 42119</strain>
    </source>
</reference>
<dbReference type="RefSeq" id="WP_406645696.1">
    <property type="nucleotide sequence ID" value="NZ_CP123584.1"/>
</dbReference>
<protein>
    <recommendedName>
        <fullName evidence="3">DNA-directed DNA polymerase family A palm domain-containing protein</fullName>
    </recommendedName>
</protein>
<sequence>MGDIENPWHSRPIDVHRWSDHPEVAGLCDRIWDGYLPSDQTSGPKPKTAFRHQLRVLVLDLYVAWLEDPELCIGVSMSSNYWDTTSRYNALHISKKIIPIIHALDHAGLLDLAKGSFSGPFVRGNRTTRIRASEVLRGWFAEVTFQRDDIGRATGEELIILRDTEEGLVEYDDTDQTIRMREELRRYNEVIAHAFIDIPVLDAPRVDDVAIDRYHERTRRIFSRSDWGMNGRFYGGWWQSLNSDWRSRIFINDTPVVEVDFRGLHVSLLSLEAGVELDGDPYEVSERLLGGVPTQLQRSLIKKLVLTAINAGSKDSAFKSLRDGFPTGHAGKTLTNEQLERLLAAFLERSPHLEDQLFKDQGIRLMNLDGQISEWVHRHFSDQGVPVLSVHDSYLIDYTRVGELKRVMAFASERVCGAALPTSNEFFGLDEVDPTAEHVQDYVTWRQTPRSEGYLQRLAEHERRIGRAVEPFTLT</sequence>
<evidence type="ECO:0000313" key="1">
    <source>
        <dbReference type="EMBL" id="WZK88311.1"/>
    </source>
</evidence>
<proteinExistence type="predicted"/>
<name>A0ABZ2XUE0_9RHOB</name>